<dbReference type="EMBL" id="VXIT01000011">
    <property type="protein sequence ID" value="KAA6409506.1"/>
    <property type="molecule type" value="Genomic_DNA"/>
</dbReference>
<evidence type="ECO:0000313" key="2">
    <source>
        <dbReference type="EMBL" id="KAA6409506.1"/>
    </source>
</evidence>
<comment type="caution">
    <text evidence="2">The sequence shown here is derived from an EMBL/GenBank/DDBJ whole genome shotgun (WGS) entry which is preliminary data.</text>
</comment>
<dbReference type="Proteomes" id="UP000324767">
    <property type="component" value="Unassembled WGS sequence"/>
</dbReference>
<protein>
    <submittedName>
        <fullName evidence="2">Uncharacterized protein</fullName>
    </submittedName>
</protein>
<name>A0A5M8PL89_9LECA</name>
<proteinExistence type="predicted"/>
<gene>
    <name evidence="2" type="ORF">FRX48_07060</name>
</gene>
<evidence type="ECO:0000256" key="1">
    <source>
        <dbReference type="SAM" id="MobiDB-lite"/>
    </source>
</evidence>
<sequence>MASIPSPQLSLDLNRIARALEKTMSMKTTHPTAELSHPTLSLHLNPDRQAALPFPTTPSQQNDSKPNKKHKHPTPISIENAEDRVTLKNAQTHTHEPNHETIPSRSDSDNDPAP</sequence>
<evidence type="ECO:0000313" key="3">
    <source>
        <dbReference type="Proteomes" id="UP000324767"/>
    </source>
</evidence>
<dbReference type="AlphaFoldDB" id="A0A5M8PL89"/>
<feature type="region of interest" description="Disordered" evidence="1">
    <location>
        <begin position="22"/>
        <end position="114"/>
    </location>
</feature>
<reference evidence="2 3" key="1">
    <citation type="submission" date="2019-09" db="EMBL/GenBank/DDBJ databases">
        <title>The hologenome of the rock-dwelling lichen Lasallia pustulata.</title>
        <authorList>
            <person name="Greshake Tzovaras B."/>
            <person name="Segers F."/>
            <person name="Bicker A."/>
            <person name="Dal Grande F."/>
            <person name="Otte J."/>
            <person name="Hankeln T."/>
            <person name="Schmitt I."/>
            <person name="Ebersberger I."/>
        </authorList>
    </citation>
    <scope>NUCLEOTIDE SEQUENCE [LARGE SCALE GENOMIC DNA]</scope>
    <source>
        <strain evidence="2">A1-1</strain>
    </source>
</reference>
<accession>A0A5M8PL89</accession>
<organism evidence="2 3">
    <name type="scientific">Lasallia pustulata</name>
    <dbReference type="NCBI Taxonomy" id="136370"/>
    <lineage>
        <taxon>Eukaryota</taxon>
        <taxon>Fungi</taxon>
        <taxon>Dikarya</taxon>
        <taxon>Ascomycota</taxon>
        <taxon>Pezizomycotina</taxon>
        <taxon>Lecanoromycetes</taxon>
        <taxon>OSLEUM clade</taxon>
        <taxon>Umbilicariomycetidae</taxon>
        <taxon>Umbilicariales</taxon>
        <taxon>Umbilicariaceae</taxon>
        <taxon>Lasallia</taxon>
    </lineage>
</organism>